<evidence type="ECO:0000313" key="2">
    <source>
        <dbReference type="Proteomes" id="UP000481033"/>
    </source>
</evidence>
<dbReference type="Proteomes" id="UP000481033">
    <property type="component" value="Unassembled WGS sequence"/>
</dbReference>
<reference evidence="1 2" key="1">
    <citation type="journal article" date="2020" name="Microb. Ecol.">
        <title>Ecogenomics of the Marine Benthic Filamentous Cyanobacterium Adonisia.</title>
        <authorList>
            <person name="Walter J.M."/>
            <person name="Coutinho F.H."/>
            <person name="Leomil L."/>
            <person name="Hargreaves P.I."/>
            <person name="Campeao M.E."/>
            <person name="Vieira V.V."/>
            <person name="Silva B.S."/>
            <person name="Fistarol G.O."/>
            <person name="Salomon P.S."/>
            <person name="Sawabe T."/>
            <person name="Mino S."/>
            <person name="Hosokawa M."/>
            <person name="Miyashita H."/>
            <person name="Maruyama F."/>
            <person name="van Verk M.C."/>
            <person name="Dutilh B.E."/>
            <person name="Thompson C.C."/>
            <person name="Thompson F.L."/>
        </authorList>
    </citation>
    <scope>NUCLEOTIDE SEQUENCE [LARGE SCALE GENOMIC DNA]</scope>
    <source>
        <strain evidence="1 2">CCMR0081</strain>
    </source>
</reference>
<proteinExistence type="predicted"/>
<name>A0A6M0RWR8_9CYAN</name>
<organism evidence="1 2">
    <name type="scientific">Adonisia turfae CCMR0081</name>
    <dbReference type="NCBI Taxonomy" id="2292702"/>
    <lineage>
        <taxon>Bacteria</taxon>
        <taxon>Bacillati</taxon>
        <taxon>Cyanobacteriota</taxon>
        <taxon>Adonisia</taxon>
        <taxon>Adonisia turfae</taxon>
    </lineage>
</organism>
<sequence length="272" mass="29589">MMRFTSISLLTVSLLSLLIGCSPRETIRSGAIAPEASTPQTISESISKTFELDPGRYCYLLNNGMLATYLRLTLDNHQISGDVRSSVQTEAANGSTTYAQVFSGSLIADTSIVDVTTWIDKDVKDTRDTWILTSNTLQTKDNVLNLTDCELVDPAFQDHNGLEAKDLLAGANNARTERIEFDPGQRYVIASNRVVRGDRDIYLVNANGGQQMSISLQATENNAAFDIISPSGYILAFSANNETVFLPHTGDYQVVVGGISSDASYNLTLSLQ</sequence>
<dbReference type="EMBL" id="QXHD01000004">
    <property type="protein sequence ID" value="NEZ60639.1"/>
    <property type="molecule type" value="Genomic_DNA"/>
</dbReference>
<evidence type="ECO:0008006" key="3">
    <source>
        <dbReference type="Google" id="ProtNLM"/>
    </source>
</evidence>
<evidence type="ECO:0000313" key="1">
    <source>
        <dbReference type="EMBL" id="NEZ60639.1"/>
    </source>
</evidence>
<protein>
    <recommendedName>
        <fullName evidence="3">Peptidase C-terminal archaeal/bacterial domain-containing protein</fullName>
    </recommendedName>
</protein>
<gene>
    <name evidence="1" type="ORF">DXZ20_34370</name>
</gene>
<accession>A0A6M0RWR8</accession>
<keyword evidence="2" id="KW-1185">Reference proteome</keyword>
<dbReference type="RefSeq" id="WP_163703040.1">
    <property type="nucleotide sequence ID" value="NZ_QXHD01000004.1"/>
</dbReference>
<dbReference type="PROSITE" id="PS51257">
    <property type="entry name" value="PROKAR_LIPOPROTEIN"/>
    <property type="match status" value="1"/>
</dbReference>
<comment type="caution">
    <text evidence="1">The sequence shown here is derived from an EMBL/GenBank/DDBJ whole genome shotgun (WGS) entry which is preliminary data.</text>
</comment>
<dbReference type="AlphaFoldDB" id="A0A6M0RWR8"/>
<dbReference type="Gene3D" id="2.60.120.380">
    <property type="match status" value="1"/>
</dbReference>